<keyword evidence="1" id="KW-0472">Membrane</keyword>
<feature type="transmembrane region" description="Helical" evidence="1">
    <location>
        <begin position="180"/>
        <end position="200"/>
    </location>
</feature>
<dbReference type="EMBL" id="PCSD01000023">
    <property type="protein sequence ID" value="PIP34056.1"/>
    <property type="molecule type" value="Genomic_DNA"/>
</dbReference>
<feature type="transmembrane region" description="Helical" evidence="1">
    <location>
        <begin position="31"/>
        <end position="52"/>
    </location>
</feature>
<keyword evidence="1" id="KW-0812">Transmembrane</keyword>
<feature type="transmembrane region" description="Helical" evidence="1">
    <location>
        <begin position="6"/>
        <end position="24"/>
    </location>
</feature>
<name>A0A2G9ZLK7_9BACT</name>
<comment type="caution">
    <text evidence="2">The sequence shown here is derived from an EMBL/GenBank/DDBJ whole genome shotgun (WGS) entry which is preliminary data.</text>
</comment>
<dbReference type="AlphaFoldDB" id="A0A2G9ZLK7"/>
<feature type="transmembrane region" description="Helical" evidence="1">
    <location>
        <begin position="212"/>
        <end position="232"/>
    </location>
</feature>
<sequence length="233" mass="26638">MNLNEWWLFAYGAAFVFILYFIGFTLTRDKYLASLLATAEGGTLGFMFYNSIRVEPLSRFFLIDMLGNGGALFSFIYWRISGIFKFWEFTVKNRLMLALWTGLALNILASTGIEILHLRGLPYIADISWSIGLVITLLISVIVGTEVKLRLSRKIFFSKFFWTFWGIRLAGMSVSMALRLPFALTILFILPPSFLLPVIYTDQQNKEKEHAANFIAACLPITFLIFVAMKTIY</sequence>
<feature type="transmembrane region" description="Helical" evidence="1">
    <location>
        <begin position="123"/>
        <end position="144"/>
    </location>
</feature>
<evidence type="ECO:0000313" key="3">
    <source>
        <dbReference type="Proteomes" id="UP000230729"/>
    </source>
</evidence>
<reference evidence="2 3" key="1">
    <citation type="submission" date="2017-09" db="EMBL/GenBank/DDBJ databases">
        <title>Depth-based differentiation of microbial function through sediment-hosted aquifers and enrichment of novel symbionts in the deep terrestrial subsurface.</title>
        <authorList>
            <person name="Probst A.J."/>
            <person name="Ladd B."/>
            <person name="Jarett J.K."/>
            <person name="Geller-Mcgrath D.E."/>
            <person name="Sieber C.M."/>
            <person name="Emerson J.B."/>
            <person name="Anantharaman K."/>
            <person name="Thomas B.C."/>
            <person name="Malmstrom R."/>
            <person name="Stieglmeier M."/>
            <person name="Klingl A."/>
            <person name="Woyke T."/>
            <person name="Ryan C.M."/>
            <person name="Banfield J.F."/>
        </authorList>
    </citation>
    <scope>NUCLEOTIDE SEQUENCE [LARGE SCALE GENOMIC DNA]</scope>
    <source>
        <strain evidence="2">CG23_combo_of_CG06-09_8_20_14_all_49_15</strain>
    </source>
</reference>
<evidence type="ECO:0000313" key="2">
    <source>
        <dbReference type="EMBL" id="PIP34056.1"/>
    </source>
</evidence>
<keyword evidence="1" id="KW-1133">Transmembrane helix</keyword>
<organism evidence="2 3">
    <name type="scientific">Candidatus Falkowbacteria bacterium CG23_combo_of_CG06-09_8_20_14_all_49_15</name>
    <dbReference type="NCBI Taxonomy" id="1974572"/>
    <lineage>
        <taxon>Bacteria</taxon>
        <taxon>Candidatus Falkowiibacteriota</taxon>
    </lineage>
</organism>
<accession>A0A2G9ZLK7</accession>
<dbReference type="Proteomes" id="UP000230729">
    <property type="component" value="Unassembled WGS sequence"/>
</dbReference>
<proteinExistence type="predicted"/>
<feature type="transmembrane region" description="Helical" evidence="1">
    <location>
        <begin position="97"/>
        <end position="117"/>
    </location>
</feature>
<feature type="transmembrane region" description="Helical" evidence="1">
    <location>
        <begin position="156"/>
        <end position="174"/>
    </location>
</feature>
<feature type="transmembrane region" description="Helical" evidence="1">
    <location>
        <begin position="58"/>
        <end position="77"/>
    </location>
</feature>
<evidence type="ECO:0000256" key="1">
    <source>
        <dbReference type="SAM" id="Phobius"/>
    </source>
</evidence>
<protein>
    <submittedName>
        <fullName evidence="2">Uncharacterized protein</fullName>
    </submittedName>
</protein>
<gene>
    <name evidence="2" type="ORF">COX22_01100</name>
</gene>